<evidence type="ECO:0000256" key="2">
    <source>
        <dbReference type="ARBA" id="ARBA00022857"/>
    </source>
</evidence>
<comment type="caution">
    <text evidence="5">The sequence shown here is derived from an EMBL/GenBank/DDBJ whole genome shotgun (WGS) entry which is preliminary data.</text>
</comment>
<keyword evidence="2" id="KW-0521">NADP</keyword>
<dbReference type="AlphaFoldDB" id="A0A956SG27"/>
<reference evidence="5" key="2">
    <citation type="journal article" date="2021" name="Microbiome">
        <title>Successional dynamics and alternative stable states in a saline activated sludge microbial community over 9 years.</title>
        <authorList>
            <person name="Wang Y."/>
            <person name="Ye J."/>
            <person name="Ju F."/>
            <person name="Liu L."/>
            <person name="Boyd J.A."/>
            <person name="Deng Y."/>
            <person name="Parks D.H."/>
            <person name="Jiang X."/>
            <person name="Yin X."/>
            <person name="Woodcroft B.J."/>
            <person name="Tyson G.W."/>
            <person name="Hugenholtz P."/>
            <person name="Polz M.F."/>
            <person name="Zhang T."/>
        </authorList>
    </citation>
    <scope>NUCLEOTIDE SEQUENCE</scope>
    <source>
        <strain evidence="5">HKST-UBA02</strain>
    </source>
</reference>
<keyword evidence="3" id="KW-0560">Oxidoreductase</keyword>
<dbReference type="Pfam" id="PF01872">
    <property type="entry name" value="RibD_C"/>
    <property type="match status" value="1"/>
</dbReference>
<dbReference type="PANTHER" id="PTHR38011">
    <property type="entry name" value="DIHYDROFOLATE REDUCTASE FAMILY PROTEIN (AFU_ORTHOLOGUE AFUA_8G06820)"/>
    <property type="match status" value="1"/>
</dbReference>
<protein>
    <submittedName>
        <fullName evidence="5">Dihydrofolate reductase family protein</fullName>
    </submittedName>
</protein>
<dbReference type="Proteomes" id="UP000739538">
    <property type="component" value="Unassembled WGS sequence"/>
</dbReference>
<reference evidence="5" key="1">
    <citation type="submission" date="2020-04" db="EMBL/GenBank/DDBJ databases">
        <authorList>
            <person name="Zhang T."/>
        </authorList>
    </citation>
    <scope>NUCLEOTIDE SEQUENCE</scope>
    <source>
        <strain evidence="5">HKST-UBA02</strain>
    </source>
</reference>
<dbReference type="SUPFAM" id="SSF53597">
    <property type="entry name" value="Dihydrofolate reductase-like"/>
    <property type="match status" value="1"/>
</dbReference>
<evidence type="ECO:0000313" key="6">
    <source>
        <dbReference type="Proteomes" id="UP000739538"/>
    </source>
</evidence>
<dbReference type="InterPro" id="IPR002734">
    <property type="entry name" value="RibDG_C"/>
</dbReference>
<dbReference type="InterPro" id="IPR024072">
    <property type="entry name" value="DHFR-like_dom_sf"/>
</dbReference>
<dbReference type="PANTHER" id="PTHR38011:SF7">
    <property type="entry name" value="2,5-DIAMINO-6-RIBOSYLAMINO-4(3H)-PYRIMIDINONE 5'-PHOSPHATE REDUCTASE"/>
    <property type="match status" value="1"/>
</dbReference>
<gene>
    <name evidence="5" type="ORF">KDA27_26625</name>
</gene>
<dbReference type="InterPro" id="IPR050765">
    <property type="entry name" value="Riboflavin_Biosynth_HTPR"/>
</dbReference>
<sequence>MNTAPLTRLFPTPSELRPLHGLYLDDEFPKSQAPFLYGNYVTSLDGRIAFKGSDEGDGVPEDITNPRDWRLFRELAARSDVMLVSGSYLRRRGAGSAQEILALRHEDDPDSLEAWREQRGYPPLPDIAIVSRELDFPVPLELSSGKRRVFVITGRDGAGSDAARLREQDVEVVCTGGEGVRGDELVSILERRGYHRVYNAAGPGVHRLLLGAGKPDRLYLTFAPRLLAGDEFYTVVSGSRLEPASRFRLRHLYLDADALDGDGQLFACYERT</sequence>
<evidence type="ECO:0000256" key="1">
    <source>
        <dbReference type="ARBA" id="ARBA00005104"/>
    </source>
</evidence>
<dbReference type="Gene3D" id="3.40.430.10">
    <property type="entry name" value="Dihydrofolate Reductase, subunit A"/>
    <property type="match status" value="1"/>
</dbReference>
<evidence type="ECO:0000313" key="5">
    <source>
        <dbReference type="EMBL" id="MCA9759397.1"/>
    </source>
</evidence>
<feature type="domain" description="Bacterial bifunctional deaminase-reductase C-terminal" evidence="4">
    <location>
        <begin position="34"/>
        <end position="250"/>
    </location>
</feature>
<dbReference type="GO" id="GO:0008703">
    <property type="term" value="F:5-amino-6-(5-phosphoribosylamino)uracil reductase activity"/>
    <property type="evidence" value="ECO:0007669"/>
    <property type="project" value="InterPro"/>
</dbReference>
<dbReference type="GO" id="GO:0009231">
    <property type="term" value="P:riboflavin biosynthetic process"/>
    <property type="evidence" value="ECO:0007669"/>
    <property type="project" value="InterPro"/>
</dbReference>
<organism evidence="5 6">
    <name type="scientific">Eiseniibacteriota bacterium</name>
    <dbReference type="NCBI Taxonomy" id="2212470"/>
    <lineage>
        <taxon>Bacteria</taxon>
        <taxon>Candidatus Eiseniibacteriota</taxon>
    </lineage>
</organism>
<comment type="pathway">
    <text evidence="1">Cofactor biosynthesis; riboflavin biosynthesis.</text>
</comment>
<accession>A0A956SG27</accession>
<name>A0A956SG27_UNCEI</name>
<evidence type="ECO:0000256" key="3">
    <source>
        <dbReference type="ARBA" id="ARBA00023002"/>
    </source>
</evidence>
<evidence type="ECO:0000259" key="4">
    <source>
        <dbReference type="Pfam" id="PF01872"/>
    </source>
</evidence>
<proteinExistence type="predicted"/>
<dbReference type="EMBL" id="JAGQHS010000334">
    <property type="protein sequence ID" value="MCA9759397.1"/>
    <property type="molecule type" value="Genomic_DNA"/>
</dbReference>